<dbReference type="PANTHER" id="PTHR30349">
    <property type="entry name" value="PHAGE INTEGRASE-RELATED"/>
    <property type="match status" value="1"/>
</dbReference>
<dbReference type="InterPro" id="IPR013762">
    <property type="entry name" value="Integrase-like_cat_sf"/>
</dbReference>
<dbReference type="PANTHER" id="PTHR30349:SF91">
    <property type="entry name" value="INTA PROTEIN"/>
    <property type="match status" value="1"/>
</dbReference>
<dbReference type="AlphaFoldDB" id="A0A9X2DBY0"/>
<dbReference type="InterPro" id="IPR050090">
    <property type="entry name" value="Tyrosine_recombinase_XerCD"/>
</dbReference>
<evidence type="ECO:0000256" key="2">
    <source>
        <dbReference type="ARBA" id="ARBA00023125"/>
    </source>
</evidence>
<dbReference type="GO" id="GO:0006310">
    <property type="term" value="P:DNA recombination"/>
    <property type="evidence" value="ECO:0007669"/>
    <property type="project" value="UniProtKB-KW"/>
</dbReference>
<organism evidence="7 8">
    <name type="scientific">Nocardioides bruguierae</name>
    <dbReference type="NCBI Taxonomy" id="2945102"/>
    <lineage>
        <taxon>Bacteria</taxon>
        <taxon>Bacillati</taxon>
        <taxon>Actinomycetota</taxon>
        <taxon>Actinomycetes</taxon>
        <taxon>Propionibacteriales</taxon>
        <taxon>Nocardioidaceae</taxon>
        <taxon>Nocardioides</taxon>
    </lineage>
</organism>
<dbReference type="RefSeq" id="WP_250829019.1">
    <property type="nucleotide sequence ID" value="NZ_JAMOIL010000056.1"/>
</dbReference>
<keyword evidence="2 4" id="KW-0238">DNA-binding</keyword>
<dbReference type="InterPro" id="IPR044068">
    <property type="entry name" value="CB"/>
</dbReference>
<feature type="domain" description="Core-binding (CB)" evidence="6">
    <location>
        <begin position="20"/>
        <end position="103"/>
    </location>
</feature>
<dbReference type="Gene3D" id="1.10.150.130">
    <property type="match status" value="1"/>
</dbReference>
<evidence type="ECO:0000256" key="3">
    <source>
        <dbReference type="ARBA" id="ARBA00023172"/>
    </source>
</evidence>
<sequence>MLDALIKAERQGKRQTPADLNVAKFLNEWLDQIVGHRVRPTTLSTYRHMVTTYLIPGLGKTRLEQLNPRQIRSFYDALRKKQTGARTITYVHATLRAALEDAVREEIIERNPAKLVKVTQPAKKEIRPLDLDEVRRLVAFHREDPYYPMLVLFTTLGLRRSEALGLMWADVDLPGGSLEIRRGLHRIDGELVALPTKTARSQRTIPLPALVVEALTEQRERQAELKKLHGADWQKTGHVLTTGFGTPFDPRNTTRIVQACCRRAGVRVVRLHDFRHGCASLLLGAGVPPRTVMEILGHSSLEMTMNTYGHVTHADRRTAIDGLGEALGASPLE</sequence>
<evidence type="ECO:0000313" key="7">
    <source>
        <dbReference type="EMBL" id="MCM0622865.1"/>
    </source>
</evidence>
<accession>A0A9X2DBY0</accession>
<reference evidence="7" key="1">
    <citation type="submission" date="2022-05" db="EMBL/GenBank/DDBJ databases">
        <authorList>
            <person name="Tuo L."/>
        </authorList>
    </citation>
    <scope>NUCLEOTIDE SEQUENCE</scope>
    <source>
        <strain evidence="7">BSK12Z-4</strain>
    </source>
</reference>
<dbReference type="Proteomes" id="UP001139485">
    <property type="component" value="Unassembled WGS sequence"/>
</dbReference>
<gene>
    <name evidence="7" type="ORF">M8330_21480</name>
</gene>
<keyword evidence="3" id="KW-0233">DNA recombination</keyword>
<keyword evidence="1" id="KW-0229">DNA integration</keyword>
<evidence type="ECO:0000256" key="1">
    <source>
        <dbReference type="ARBA" id="ARBA00022908"/>
    </source>
</evidence>
<evidence type="ECO:0000313" key="8">
    <source>
        <dbReference type="Proteomes" id="UP001139485"/>
    </source>
</evidence>
<comment type="caution">
    <text evidence="7">The sequence shown here is derived from an EMBL/GenBank/DDBJ whole genome shotgun (WGS) entry which is preliminary data.</text>
</comment>
<dbReference type="Pfam" id="PF14659">
    <property type="entry name" value="Phage_int_SAM_3"/>
    <property type="match status" value="1"/>
</dbReference>
<dbReference type="EMBL" id="JAMOIL010000056">
    <property type="protein sequence ID" value="MCM0622865.1"/>
    <property type="molecule type" value="Genomic_DNA"/>
</dbReference>
<dbReference type="PROSITE" id="PS51898">
    <property type="entry name" value="TYR_RECOMBINASE"/>
    <property type="match status" value="1"/>
</dbReference>
<dbReference type="GO" id="GO:0003677">
    <property type="term" value="F:DNA binding"/>
    <property type="evidence" value="ECO:0007669"/>
    <property type="project" value="UniProtKB-UniRule"/>
</dbReference>
<name>A0A9X2DBY0_9ACTN</name>
<dbReference type="InterPro" id="IPR002104">
    <property type="entry name" value="Integrase_catalytic"/>
</dbReference>
<evidence type="ECO:0000259" key="6">
    <source>
        <dbReference type="PROSITE" id="PS51900"/>
    </source>
</evidence>
<dbReference type="InterPro" id="IPR004107">
    <property type="entry name" value="Integrase_SAM-like_N"/>
</dbReference>
<dbReference type="GO" id="GO:0015074">
    <property type="term" value="P:DNA integration"/>
    <property type="evidence" value="ECO:0007669"/>
    <property type="project" value="UniProtKB-KW"/>
</dbReference>
<dbReference type="InterPro" id="IPR010998">
    <property type="entry name" value="Integrase_recombinase_N"/>
</dbReference>
<protein>
    <submittedName>
        <fullName evidence="7">Site-specific integrase</fullName>
    </submittedName>
</protein>
<dbReference type="PROSITE" id="PS51900">
    <property type="entry name" value="CB"/>
    <property type="match status" value="1"/>
</dbReference>
<feature type="domain" description="Tyr recombinase" evidence="5">
    <location>
        <begin position="124"/>
        <end position="321"/>
    </location>
</feature>
<dbReference type="InterPro" id="IPR011010">
    <property type="entry name" value="DNA_brk_join_enz"/>
</dbReference>
<dbReference type="CDD" id="cd01189">
    <property type="entry name" value="INT_ICEBs1_C_like"/>
    <property type="match status" value="1"/>
</dbReference>
<evidence type="ECO:0000259" key="5">
    <source>
        <dbReference type="PROSITE" id="PS51898"/>
    </source>
</evidence>
<dbReference type="Pfam" id="PF00589">
    <property type="entry name" value="Phage_integrase"/>
    <property type="match status" value="1"/>
</dbReference>
<evidence type="ECO:0000256" key="4">
    <source>
        <dbReference type="PROSITE-ProRule" id="PRU01248"/>
    </source>
</evidence>
<keyword evidence="8" id="KW-1185">Reference proteome</keyword>
<dbReference type="SUPFAM" id="SSF56349">
    <property type="entry name" value="DNA breaking-rejoining enzymes"/>
    <property type="match status" value="1"/>
</dbReference>
<proteinExistence type="predicted"/>
<dbReference type="Gene3D" id="1.10.443.10">
    <property type="entry name" value="Intergrase catalytic core"/>
    <property type="match status" value="1"/>
</dbReference>